<dbReference type="InterPro" id="IPR050734">
    <property type="entry name" value="PIH1/Kintoun_subfamily"/>
</dbReference>
<dbReference type="EMBL" id="GL433840">
    <property type="protein sequence ID" value="EFN57014.1"/>
    <property type="molecule type" value="Genomic_DNA"/>
</dbReference>
<dbReference type="GO" id="GO:0005737">
    <property type="term" value="C:cytoplasm"/>
    <property type="evidence" value="ECO:0007669"/>
    <property type="project" value="TreeGrafter"/>
</dbReference>
<dbReference type="PANTHER" id="PTHR22997:SF11">
    <property type="entry name" value="PIH1 N-TERMINAL DOMAIN-CONTAINING PROTEIN"/>
    <property type="match status" value="1"/>
</dbReference>
<dbReference type="InterPro" id="IPR012981">
    <property type="entry name" value="PIH1_N"/>
</dbReference>
<proteinExistence type="inferred from homology"/>
<evidence type="ECO:0000313" key="5">
    <source>
        <dbReference type="Proteomes" id="UP000008141"/>
    </source>
</evidence>
<sequence>MQAGPPGGVPLPDDQLEVFPEPGFVIKTANEQGQKVFINLCGTNKLPLPPGWVKGQVPAEVKRHLEVGRGGEAPPCMRFPLSMGLPRLDTDHRGEVCMVLDCIISSEVLAQASQYRPLKFFIIQLALGTAAQMTGQELNPQYKLPKMRYKGDAPPPQRIRLEGDAAARQQQQQRPGSAGGPGKRLIAEVPAEGEEPSFALLASKRQQRQRRPEQAAVAATNPIAQATEPAVPQGGIADGPEQQVAQPAARPAQQQQGPPEQLHPLIEYRGKPATCVAITVPLPAAAAAAAQRDPGAIGASVCAEVVRVQAPGCQPLEVQLPFAVSAAGATAEVTLAAAPAGKDKAGSSLVLTLPYRPFSSVLDELRQAASAADGAMQHSSPGSNSLSQLD</sequence>
<organism evidence="5">
    <name type="scientific">Chlorella variabilis</name>
    <name type="common">Green alga</name>
    <dbReference type="NCBI Taxonomy" id="554065"/>
    <lineage>
        <taxon>Eukaryota</taxon>
        <taxon>Viridiplantae</taxon>
        <taxon>Chlorophyta</taxon>
        <taxon>core chlorophytes</taxon>
        <taxon>Trebouxiophyceae</taxon>
        <taxon>Chlorellales</taxon>
        <taxon>Chlorellaceae</taxon>
        <taxon>Chlorella clade</taxon>
        <taxon>Chlorella</taxon>
    </lineage>
</organism>
<dbReference type="InParanoid" id="E1ZA86"/>
<dbReference type="OrthoDB" id="5135119at2759"/>
<name>E1ZA86_CHLVA</name>
<keyword evidence="5" id="KW-1185">Reference proteome</keyword>
<dbReference type="RefSeq" id="XP_005849116.1">
    <property type="nucleotide sequence ID" value="XM_005849054.1"/>
</dbReference>
<dbReference type="AlphaFoldDB" id="E1ZA86"/>
<evidence type="ECO:0000256" key="2">
    <source>
        <dbReference type="SAM" id="MobiDB-lite"/>
    </source>
</evidence>
<feature type="region of interest" description="Disordered" evidence="2">
    <location>
        <begin position="164"/>
        <end position="184"/>
    </location>
</feature>
<dbReference type="Pfam" id="PF08190">
    <property type="entry name" value="PIH1"/>
    <property type="match status" value="1"/>
</dbReference>
<dbReference type="PANTHER" id="PTHR22997">
    <property type="entry name" value="PIH1 DOMAIN-CONTAINING PROTEIN 1"/>
    <property type="match status" value="1"/>
</dbReference>
<feature type="region of interest" description="Disordered" evidence="2">
    <location>
        <begin position="203"/>
        <end position="259"/>
    </location>
</feature>
<dbReference type="KEGG" id="cvr:CHLNCDRAFT_143682"/>
<feature type="compositionally biased region" description="Polar residues" evidence="2">
    <location>
        <begin position="377"/>
        <end position="390"/>
    </location>
</feature>
<evidence type="ECO:0000259" key="3">
    <source>
        <dbReference type="Pfam" id="PF08190"/>
    </source>
</evidence>
<dbReference type="STRING" id="554065.E1ZA86"/>
<feature type="region of interest" description="Disordered" evidence="2">
    <location>
        <begin position="370"/>
        <end position="390"/>
    </location>
</feature>
<comment type="similarity">
    <text evidence="1">Belongs to the PIH1 family.</text>
</comment>
<gene>
    <name evidence="4" type="ORF">CHLNCDRAFT_143682</name>
</gene>
<dbReference type="Proteomes" id="UP000008141">
    <property type="component" value="Unassembled WGS sequence"/>
</dbReference>
<evidence type="ECO:0000256" key="1">
    <source>
        <dbReference type="ARBA" id="ARBA00008511"/>
    </source>
</evidence>
<feature type="compositionally biased region" description="Low complexity" evidence="2">
    <location>
        <begin position="166"/>
        <end position="176"/>
    </location>
</feature>
<evidence type="ECO:0000313" key="4">
    <source>
        <dbReference type="EMBL" id="EFN57014.1"/>
    </source>
</evidence>
<dbReference type="OMA" id="KLPKMRY"/>
<feature type="compositionally biased region" description="Low complexity" evidence="2">
    <location>
        <begin position="240"/>
        <end position="259"/>
    </location>
</feature>
<reference evidence="4 5" key="1">
    <citation type="journal article" date="2010" name="Plant Cell">
        <title>The Chlorella variabilis NC64A genome reveals adaptation to photosymbiosis, coevolution with viruses, and cryptic sex.</title>
        <authorList>
            <person name="Blanc G."/>
            <person name="Duncan G."/>
            <person name="Agarkova I."/>
            <person name="Borodovsky M."/>
            <person name="Gurnon J."/>
            <person name="Kuo A."/>
            <person name="Lindquist E."/>
            <person name="Lucas S."/>
            <person name="Pangilinan J."/>
            <person name="Polle J."/>
            <person name="Salamov A."/>
            <person name="Terry A."/>
            <person name="Yamada T."/>
            <person name="Dunigan D.D."/>
            <person name="Grigoriev I.V."/>
            <person name="Claverie J.M."/>
            <person name="Van Etten J.L."/>
        </authorList>
    </citation>
    <scope>NUCLEOTIDE SEQUENCE [LARGE SCALE GENOMIC DNA]</scope>
    <source>
        <strain evidence="4 5">NC64A</strain>
    </source>
</reference>
<protein>
    <recommendedName>
        <fullName evidence="3">PIH1 N-terminal domain-containing protein</fullName>
    </recommendedName>
</protein>
<dbReference type="GeneID" id="17356728"/>
<dbReference type="eggNOG" id="KOG4356">
    <property type="taxonomic scope" value="Eukaryota"/>
</dbReference>
<accession>E1ZA86</accession>
<feature type="domain" description="PIH1 N-terminal" evidence="3">
    <location>
        <begin position="18"/>
        <end position="162"/>
    </location>
</feature>